<name>A0A6G4XP97_9ACTN</name>
<dbReference type="Proteomes" id="UP000481109">
    <property type="component" value="Unassembled WGS sequence"/>
</dbReference>
<evidence type="ECO:0000256" key="1">
    <source>
        <dbReference type="ARBA" id="ARBA00022603"/>
    </source>
</evidence>
<comment type="caution">
    <text evidence="5">The sequence shown here is derived from an EMBL/GenBank/DDBJ whole genome shotgun (WGS) entry which is preliminary data.</text>
</comment>
<dbReference type="GO" id="GO:0032259">
    <property type="term" value="P:methylation"/>
    <property type="evidence" value="ECO:0007669"/>
    <property type="project" value="UniProtKB-KW"/>
</dbReference>
<dbReference type="InterPro" id="IPR029063">
    <property type="entry name" value="SAM-dependent_MTases_sf"/>
</dbReference>
<gene>
    <name evidence="5" type="ORF">G6045_26920</name>
</gene>
<dbReference type="PANTHER" id="PTHR43464">
    <property type="entry name" value="METHYLTRANSFERASE"/>
    <property type="match status" value="1"/>
</dbReference>
<keyword evidence="1 5" id="KW-0489">Methyltransferase</keyword>
<dbReference type="GO" id="GO:0008168">
    <property type="term" value="F:methyltransferase activity"/>
    <property type="evidence" value="ECO:0007669"/>
    <property type="project" value="UniProtKB-KW"/>
</dbReference>
<reference evidence="5 6" key="1">
    <citation type="submission" date="2020-02" db="EMBL/GenBank/DDBJ databases">
        <title>Whole-genome analyses of novel actinobacteria.</title>
        <authorList>
            <person name="Sahin N."/>
            <person name="Tokatli A."/>
        </authorList>
    </citation>
    <scope>NUCLEOTIDE SEQUENCE [LARGE SCALE GENOMIC DNA]</scope>
    <source>
        <strain evidence="5 6">YC504</strain>
    </source>
</reference>
<dbReference type="AlphaFoldDB" id="A0A6G4XP97"/>
<feature type="domain" description="Methyltransferase" evidence="4">
    <location>
        <begin position="51"/>
        <end position="146"/>
    </location>
</feature>
<organism evidence="5 6">
    <name type="scientific">Streptomyces mesophilus</name>
    <dbReference type="NCBI Taxonomy" id="1775132"/>
    <lineage>
        <taxon>Bacteria</taxon>
        <taxon>Bacillati</taxon>
        <taxon>Actinomycetota</taxon>
        <taxon>Actinomycetes</taxon>
        <taxon>Kitasatosporales</taxon>
        <taxon>Streptomycetaceae</taxon>
        <taxon>Streptomyces</taxon>
    </lineage>
</organism>
<dbReference type="Gene3D" id="3.40.50.150">
    <property type="entry name" value="Vaccinia Virus protein VP39"/>
    <property type="match status" value="1"/>
</dbReference>
<dbReference type="InterPro" id="IPR041698">
    <property type="entry name" value="Methyltransf_25"/>
</dbReference>
<proteinExistence type="predicted"/>
<evidence type="ECO:0000256" key="3">
    <source>
        <dbReference type="ARBA" id="ARBA00022691"/>
    </source>
</evidence>
<dbReference type="RefSeq" id="WP_165334703.1">
    <property type="nucleotide sequence ID" value="NZ_JAAKZW010000140.1"/>
</dbReference>
<dbReference type="PANTHER" id="PTHR43464:SF19">
    <property type="entry name" value="UBIQUINONE BIOSYNTHESIS O-METHYLTRANSFERASE, MITOCHONDRIAL"/>
    <property type="match status" value="1"/>
</dbReference>
<keyword evidence="2 5" id="KW-0808">Transferase</keyword>
<dbReference type="CDD" id="cd02440">
    <property type="entry name" value="AdoMet_MTases"/>
    <property type="match status" value="1"/>
</dbReference>
<dbReference type="Pfam" id="PF13649">
    <property type="entry name" value="Methyltransf_25"/>
    <property type="match status" value="1"/>
</dbReference>
<dbReference type="SUPFAM" id="SSF53335">
    <property type="entry name" value="S-adenosyl-L-methionine-dependent methyltransferases"/>
    <property type="match status" value="1"/>
</dbReference>
<evidence type="ECO:0000313" key="6">
    <source>
        <dbReference type="Proteomes" id="UP000481109"/>
    </source>
</evidence>
<evidence type="ECO:0000313" key="5">
    <source>
        <dbReference type="EMBL" id="NGO79258.1"/>
    </source>
</evidence>
<evidence type="ECO:0000256" key="2">
    <source>
        <dbReference type="ARBA" id="ARBA00022679"/>
    </source>
</evidence>
<dbReference type="EMBL" id="JAAKZW010000140">
    <property type="protein sequence ID" value="NGO79258.1"/>
    <property type="molecule type" value="Genomic_DNA"/>
</dbReference>
<accession>A0A6G4XP97</accession>
<sequence length="277" mass="29356">MTQIVNVQQSEAWNGYEGEHWAAHHDRYNAINGGFNTALLDAAGIDEGSRVLDLGCGAGQTSRLAARRAHTGRVLGVDLSAPMLARARATALDEGIGNVAFAQGDVQVFGFAEGEFDAAISRFAVMFFADPVAAFANVARALRPGGRLAFLSMPDVTGSDLGTVLATAREHLPAWHTTPDPDGSGPMSLSDPDRVRTILGKAGFGDVSTRRIEATETWGRDAADAAEFFTGWGPVRHHLAGADPDPLRAALTDAFGRFERDGAVRLDGSAWLVTAVR</sequence>
<keyword evidence="6" id="KW-1185">Reference proteome</keyword>
<protein>
    <submittedName>
        <fullName evidence="5">Methyltransferase domain-containing protein</fullName>
    </submittedName>
</protein>
<evidence type="ECO:0000259" key="4">
    <source>
        <dbReference type="Pfam" id="PF13649"/>
    </source>
</evidence>
<keyword evidence="3" id="KW-0949">S-adenosyl-L-methionine</keyword>